<keyword evidence="4" id="KW-1185">Reference proteome</keyword>
<dbReference type="SUPFAM" id="SSF54631">
    <property type="entry name" value="CBS-domain pair"/>
    <property type="match status" value="1"/>
</dbReference>
<dbReference type="Pfam" id="PF03448">
    <property type="entry name" value="MgtE_N"/>
    <property type="match status" value="1"/>
</dbReference>
<sequence length="437" mass="47134">MSTGVERIFVARLAGTTVFDPLGDAVGRVRDVVLLLRRSGAPTAVGLVVEVPGRRRVFMPLTRVTSINPGQVICTGVVNLRRFQARASETLAIGELFERSVTLKAGRTLAYIEDIAIEQGRGRVWQVTKLYVRSGERRRGVLGLSRKGASSVVDLDEVTGLATRDKMQGAALVIESFADYKPADLAAALMEMSPARSAEIAGALDNERLADVLEELPEEDQVALLSTLRRDRAADVLEAMDPDDAADLLGDLPATEAAELLELMEPEDARQVRQLLGYEDDTAGGLMTTEPVIVGPETSVATCLALVRVEAIAPALASMVFVVRPPLETPTGRFIGLVHLQRLLREAPHDSVGNFVDPAIASLEPADSLAEVARRMAAYDILALPVVDEDNHLLGAISIDDVLDHLLPRDWREHEPRASRMTTAMKAVTTATEGSDG</sequence>
<dbReference type="InterPro" id="IPR046342">
    <property type="entry name" value="CBS_dom_sf"/>
</dbReference>
<dbReference type="SMART" id="SM00924">
    <property type="entry name" value="MgtE_N"/>
    <property type="match status" value="1"/>
</dbReference>
<comment type="caution">
    <text evidence="3">The sequence shown here is derived from an EMBL/GenBank/DDBJ whole genome shotgun (WGS) entry which is preliminary data.</text>
</comment>
<dbReference type="SUPFAM" id="SSF158791">
    <property type="entry name" value="MgtE N-terminal domain-like"/>
    <property type="match status" value="1"/>
</dbReference>
<dbReference type="InterPro" id="IPR006668">
    <property type="entry name" value="Mg_transptr_MgtE_intracell_dom"/>
</dbReference>
<evidence type="ECO:0000313" key="4">
    <source>
        <dbReference type="Proteomes" id="UP000547973"/>
    </source>
</evidence>
<gene>
    <name evidence="3" type="ORF">BKA03_000852</name>
</gene>
<proteinExistence type="predicted"/>
<dbReference type="PROSITE" id="PS51371">
    <property type="entry name" value="CBS"/>
    <property type="match status" value="2"/>
</dbReference>
<dbReference type="PANTHER" id="PTHR43773">
    <property type="entry name" value="MAGNESIUM TRANSPORTER MGTE"/>
    <property type="match status" value="1"/>
</dbReference>
<evidence type="ECO:0000259" key="2">
    <source>
        <dbReference type="PROSITE" id="PS51371"/>
    </source>
</evidence>
<dbReference type="InterPro" id="IPR000644">
    <property type="entry name" value="CBS_dom"/>
</dbReference>
<dbReference type="OrthoDB" id="9764830at2"/>
<dbReference type="InterPro" id="IPR058838">
    <property type="entry name" value="SH3_actinomycetes"/>
</dbReference>
<dbReference type="CDD" id="cd04606">
    <property type="entry name" value="CBS_pair_Mg_transporter"/>
    <property type="match status" value="1"/>
</dbReference>
<dbReference type="Gene3D" id="1.25.60.10">
    <property type="entry name" value="MgtE N-terminal domain-like"/>
    <property type="match status" value="1"/>
</dbReference>
<evidence type="ECO:0000313" key="3">
    <source>
        <dbReference type="EMBL" id="NYI40733.1"/>
    </source>
</evidence>
<dbReference type="Gene3D" id="3.10.580.10">
    <property type="entry name" value="CBS-domain"/>
    <property type="match status" value="1"/>
</dbReference>
<dbReference type="GO" id="GO:0016020">
    <property type="term" value="C:membrane"/>
    <property type="evidence" value="ECO:0007669"/>
    <property type="project" value="InterPro"/>
</dbReference>
<evidence type="ECO:0000256" key="1">
    <source>
        <dbReference type="PROSITE-ProRule" id="PRU00703"/>
    </source>
</evidence>
<protein>
    <submittedName>
        <fullName evidence="3">CBS domain-containing protein</fullName>
    </submittedName>
</protein>
<feature type="domain" description="CBS" evidence="2">
    <location>
        <begin position="287"/>
        <end position="355"/>
    </location>
</feature>
<accession>A0A7Y9ZAM8</accession>
<reference evidence="3 4" key="1">
    <citation type="submission" date="2020-07" db="EMBL/GenBank/DDBJ databases">
        <title>Sequencing the genomes of 1000 actinobacteria strains.</title>
        <authorList>
            <person name="Klenk H.-P."/>
        </authorList>
    </citation>
    <scope>NUCLEOTIDE SEQUENCE [LARGE SCALE GENOMIC DNA]</scope>
    <source>
        <strain evidence="3 4">DSM 19970</strain>
    </source>
</reference>
<organism evidence="3 4">
    <name type="scientific">Demequina lutea</name>
    <dbReference type="NCBI Taxonomy" id="431489"/>
    <lineage>
        <taxon>Bacteria</taxon>
        <taxon>Bacillati</taxon>
        <taxon>Actinomycetota</taxon>
        <taxon>Actinomycetes</taxon>
        <taxon>Micrococcales</taxon>
        <taxon>Demequinaceae</taxon>
        <taxon>Demequina</taxon>
    </lineage>
</organism>
<dbReference type="Pfam" id="PF00571">
    <property type="entry name" value="CBS"/>
    <property type="match status" value="2"/>
</dbReference>
<dbReference type="GO" id="GO:0015095">
    <property type="term" value="F:magnesium ion transmembrane transporter activity"/>
    <property type="evidence" value="ECO:0007669"/>
    <property type="project" value="InterPro"/>
</dbReference>
<dbReference type="Proteomes" id="UP000547973">
    <property type="component" value="Unassembled WGS sequence"/>
</dbReference>
<dbReference type="PANTHER" id="PTHR43773:SF1">
    <property type="entry name" value="MAGNESIUM TRANSPORTER MGTE"/>
    <property type="match status" value="1"/>
</dbReference>
<dbReference type="InterPro" id="IPR038076">
    <property type="entry name" value="MgtE_N_sf"/>
</dbReference>
<dbReference type="AlphaFoldDB" id="A0A7Y9ZAM8"/>
<dbReference type="RefSeq" id="WP_062074502.1">
    <property type="nucleotide sequence ID" value="NZ_BBRC01000003.1"/>
</dbReference>
<dbReference type="SMART" id="SM00116">
    <property type="entry name" value="CBS"/>
    <property type="match status" value="1"/>
</dbReference>
<dbReference type="EMBL" id="JACBZO010000001">
    <property type="protein sequence ID" value="NYI40733.1"/>
    <property type="molecule type" value="Genomic_DNA"/>
</dbReference>
<feature type="domain" description="CBS" evidence="2">
    <location>
        <begin position="356"/>
        <end position="416"/>
    </location>
</feature>
<keyword evidence="1" id="KW-0129">CBS domain</keyword>
<dbReference type="InterPro" id="IPR006669">
    <property type="entry name" value="MgtE_transporter"/>
</dbReference>
<dbReference type="Pfam" id="PF26205">
    <property type="entry name" value="SH3_actinomycetes"/>
    <property type="match status" value="1"/>
</dbReference>
<name>A0A7Y9ZAM8_9MICO</name>